<keyword evidence="6" id="KW-0547">Nucleotide-binding</keyword>
<keyword evidence="4" id="KW-0762">Sugar transport</keyword>
<dbReference type="CDD" id="cd03215">
    <property type="entry name" value="ABC_Carb_Monos_II"/>
    <property type="match status" value="1"/>
</dbReference>
<evidence type="ECO:0000256" key="2">
    <source>
        <dbReference type="ARBA" id="ARBA00022448"/>
    </source>
</evidence>
<evidence type="ECO:0000256" key="5">
    <source>
        <dbReference type="ARBA" id="ARBA00022737"/>
    </source>
</evidence>
<protein>
    <submittedName>
        <fullName evidence="11">Sugar ABC transporter ATP-binding protein</fullName>
    </submittedName>
</protein>
<evidence type="ECO:0000256" key="1">
    <source>
        <dbReference type="ARBA" id="ARBA00004202"/>
    </source>
</evidence>
<dbReference type="InterPro" id="IPR050107">
    <property type="entry name" value="ABC_carbohydrate_import_ATPase"/>
</dbReference>
<keyword evidence="5" id="KW-0677">Repeat</keyword>
<evidence type="ECO:0000256" key="8">
    <source>
        <dbReference type="ARBA" id="ARBA00022967"/>
    </source>
</evidence>
<dbReference type="FunFam" id="3.40.50.300:FF:000127">
    <property type="entry name" value="Ribose import ATP-binding protein RbsA"/>
    <property type="match status" value="1"/>
</dbReference>
<dbReference type="EMBL" id="CP060635">
    <property type="protein sequence ID" value="QNM07559.1"/>
    <property type="molecule type" value="Genomic_DNA"/>
</dbReference>
<dbReference type="GO" id="GO:0005886">
    <property type="term" value="C:plasma membrane"/>
    <property type="evidence" value="ECO:0007669"/>
    <property type="project" value="UniProtKB-SubCell"/>
</dbReference>
<feature type="domain" description="ABC transporter" evidence="10">
    <location>
        <begin position="6"/>
        <end position="499"/>
    </location>
</feature>
<keyword evidence="3" id="KW-1003">Cell membrane</keyword>
<gene>
    <name evidence="11" type="ORF">H9Q79_11550</name>
</gene>
<dbReference type="InterPro" id="IPR027417">
    <property type="entry name" value="P-loop_NTPase"/>
</dbReference>
<organism evidence="11 12">
    <name type="scientific">Wansuia hejianensis</name>
    <dbReference type="NCBI Taxonomy" id="2763667"/>
    <lineage>
        <taxon>Bacteria</taxon>
        <taxon>Bacillati</taxon>
        <taxon>Bacillota</taxon>
        <taxon>Clostridia</taxon>
        <taxon>Lachnospirales</taxon>
        <taxon>Lachnospiraceae</taxon>
        <taxon>Wansuia</taxon>
    </lineage>
</organism>
<dbReference type="KEGG" id="whj:H9Q79_11550"/>
<comment type="subcellular location">
    <subcellularLocation>
        <location evidence="1">Cell membrane</location>
        <topology evidence="1">Peripheral membrane protein</topology>
    </subcellularLocation>
</comment>
<dbReference type="PANTHER" id="PTHR43790">
    <property type="entry name" value="CARBOHYDRATE TRANSPORT ATP-BINDING PROTEIN MG119-RELATED"/>
    <property type="match status" value="1"/>
</dbReference>
<dbReference type="CDD" id="cd03216">
    <property type="entry name" value="ABC_Carb_Monos_I"/>
    <property type="match status" value="1"/>
</dbReference>
<dbReference type="Gene3D" id="3.40.50.300">
    <property type="entry name" value="P-loop containing nucleotide triphosphate hydrolases"/>
    <property type="match status" value="2"/>
</dbReference>
<evidence type="ECO:0000256" key="9">
    <source>
        <dbReference type="ARBA" id="ARBA00023136"/>
    </source>
</evidence>
<name>A0A7G9G9S7_9FIRM</name>
<dbReference type="PANTHER" id="PTHR43790:SF3">
    <property type="entry name" value="D-ALLOSE IMPORT ATP-BINDING PROTEIN ALSA-RELATED"/>
    <property type="match status" value="1"/>
</dbReference>
<dbReference type="InterPro" id="IPR003439">
    <property type="entry name" value="ABC_transporter-like_ATP-bd"/>
</dbReference>
<accession>A0A7G9G9S7</accession>
<keyword evidence="2" id="KW-0813">Transport</keyword>
<evidence type="ECO:0000256" key="3">
    <source>
        <dbReference type="ARBA" id="ARBA00022475"/>
    </source>
</evidence>
<dbReference type="Proteomes" id="UP000515860">
    <property type="component" value="Chromosome"/>
</dbReference>
<evidence type="ECO:0000256" key="6">
    <source>
        <dbReference type="ARBA" id="ARBA00022741"/>
    </source>
</evidence>
<evidence type="ECO:0000313" key="12">
    <source>
        <dbReference type="Proteomes" id="UP000515860"/>
    </source>
</evidence>
<dbReference type="PROSITE" id="PS00211">
    <property type="entry name" value="ABC_TRANSPORTER_1"/>
    <property type="match status" value="1"/>
</dbReference>
<dbReference type="GO" id="GO:0005524">
    <property type="term" value="F:ATP binding"/>
    <property type="evidence" value="ECO:0007669"/>
    <property type="project" value="UniProtKB-KW"/>
</dbReference>
<dbReference type="InterPro" id="IPR003593">
    <property type="entry name" value="AAA+_ATPase"/>
</dbReference>
<evidence type="ECO:0000256" key="4">
    <source>
        <dbReference type="ARBA" id="ARBA00022597"/>
    </source>
</evidence>
<dbReference type="GO" id="GO:0016887">
    <property type="term" value="F:ATP hydrolysis activity"/>
    <property type="evidence" value="ECO:0007669"/>
    <property type="project" value="InterPro"/>
</dbReference>
<sequence length="502" mass="55982">MEDTILKIENVSKSYPGVKALKHINMTIKKGEIRAFLGENGAGKSTLIKCIMGVESPDEGSVSINCDGEWKSPKNPVESKELGMFANYQHVNIAKELSIAENYFLGRLPKTRAGFVDWRKMYSDSQKVVDKFGIDIDPREKISNLTVAMQEMVTISKISVNDTIRLVIFDEPTALLENDKVEILFRYIRELKSQGVSIIYISHRLEEIIEICDTVSVLKDGEYVDTKNVADVTKDMLMSMMVGREIGDIYNISHAVSGEELLKVEGLSHKKYFRDISFRLKAGEILGFSGLVGAGRSEVMRALFGLEKLEAGEIYIKGKKASINCPRDAIRQGIGFLTEDRRLDGLALPLSIETNINAASYDEISRFGLINLKKERKRAEEYKEKTNIKAPNIEQKVENLSGGNQQKVVISKILCGGPDILIFDEPTVGVDVGAKQEIYKIMEQLVKEGKGIILISSYLPEVMGLSDRCIVMAEGRITGMLNREELGLVTEETMLKMASTSE</sequence>
<evidence type="ECO:0000256" key="7">
    <source>
        <dbReference type="ARBA" id="ARBA00022840"/>
    </source>
</evidence>
<evidence type="ECO:0000313" key="11">
    <source>
        <dbReference type="EMBL" id="QNM07559.1"/>
    </source>
</evidence>
<evidence type="ECO:0000259" key="10">
    <source>
        <dbReference type="PROSITE" id="PS50893"/>
    </source>
</evidence>
<dbReference type="PROSITE" id="PS50893">
    <property type="entry name" value="ABC_TRANSPORTER_2"/>
    <property type="match status" value="1"/>
</dbReference>
<dbReference type="RefSeq" id="WP_118644219.1">
    <property type="nucleotide sequence ID" value="NZ_CP060635.1"/>
</dbReference>
<dbReference type="Pfam" id="PF00005">
    <property type="entry name" value="ABC_tran"/>
    <property type="match status" value="2"/>
</dbReference>
<dbReference type="SMART" id="SM00382">
    <property type="entry name" value="AAA"/>
    <property type="match status" value="2"/>
</dbReference>
<proteinExistence type="predicted"/>
<keyword evidence="9" id="KW-0472">Membrane</keyword>
<dbReference type="SUPFAM" id="SSF52540">
    <property type="entry name" value="P-loop containing nucleoside triphosphate hydrolases"/>
    <property type="match status" value="2"/>
</dbReference>
<dbReference type="InterPro" id="IPR017871">
    <property type="entry name" value="ABC_transporter-like_CS"/>
</dbReference>
<keyword evidence="12" id="KW-1185">Reference proteome</keyword>
<dbReference type="AlphaFoldDB" id="A0A7G9G9S7"/>
<keyword evidence="7 11" id="KW-0067">ATP-binding</keyword>
<reference evidence="11 12" key="1">
    <citation type="submission" date="2020-08" db="EMBL/GenBank/DDBJ databases">
        <authorList>
            <person name="Liu C."/>
            <person name="Sun Q."/>
        </authorList>
    </citation>
    <scope>NUCLEOTIDE SEQUENCE [LARGE SCALE GENOMIC DNA]</scope>
    <source>
        <strain evidence="11 12">NSJ-29</strain>
    </source>
</reference>
<keyword evidence="8" id="KW-1278">Translocase</keyword>